<dbReference type="PANTHER" id="PTHR30303">
    <property type="entry name" value="HYDROGENASE ISOENZYMES FORMATION PROTEIN HYPE"/>
    <property type="match status" value="1"/>
</dbReference>
<dbReference type="EMBL" id="BARU01017244">
    <property type="protein sequence ID" value="GAH58065.1"/>
    <property type="molecule type" value="Genomic_DNA"/>
</dbReference>
<dbReference type="InterPro" id="IPR036921">
    <property type="entry name" value="PurM-like_N_sf"/>
</dbReference>
<dbReference type="InterPro" id="IPR010918">
    <property type="entry name" value="PurM-like_C_dom"/>
</dbReference>
<comment type="similarity">
    <text evidence="1">Belongs to the HypE family.</text>
</comment>
<dbReference type="AlphaFoldDB" id="X1HM02"/>
<dbReference type="PANTHER" id="PTHR30303:SF4">
    <property type="entry name" value="HYDROGENASE EXPRESSION_FORMATION PROTEIN HYPE"/>
    <property type="match status" value="1"/>
</dbReference>
<gene>
    <name evidence="4" type="ORF">S03H2_28618</name>
</gene>
<sequence>ITFPTPEPGKHVVIVNSNDIVCSGALPFGFLSTIIAPKSVSFEEIHKIQQQMHEQCKKQNITILGGHTEISSAVNSIVLSGHMFGFVPKAYLIPNKLSLDEKIIIIGYAGAEGTGIIIKEGGKRINRILDKDEIKEGRRIGSNINITKLALELNRRFKPSLMHDATEGGVFGALSEIVVYTDVGIRLEDDAPISGVTKKLAERLRFNPYRLISSGAIILSTNKEKALNVVEYCNLNGIPCKIIGTVIKSKGEVILGNITIDKPKGDDIIKALEELEKIDDG</sequence>
<reference evidence="4" key="1">
    <citation type="journal article" date="2014" name="Front. Microbiol.">
        <title>High frequency of phylogenetically diverse reductive dehalogenase-homologous genes in deep subseafloor sedimentary metagenomes.</title>
        <authorList>
            <person name="Kawai M."/>
            <person name="Futagami T."/>
            <person name="Toyoda A."/>
            <person name="Takaki Y."/>
            <person name="Nishi S."/>
            <person name="Hori S."/>
            <person name="Arai W."/>
            <person name="Tsubouchi T."/>
            <person name="Morono Y."/>
            <person name="Uchiyama I."/>
            <person name="Ito T."/>
            <person name="Fujiyama A."/>
            <person name="Inagaki F."/>
            <person name="Takami H."/>
        </authorList>
    </citation>
    <scope>NUCLEOTIDE SEQUENCE</scope>
    <source>
        <strain evidence="4">Expedition CK06-06</strain>
    </source>
</reference>
<dbReference type="SUPFAM" id="SSF55326">
    <property type="entry name" value="PurM N-terminal domain-like"/>
    <property type="match status" value="1"/>
</dbReference>
<evidence type="ECO:0008006" key="5">
    <source>
        <dbReference type="Google" id="ProtNLM"/>
    </source>
</evidence>
<dbReference type="Gene3D" id="3.90.650.10">
    <property type="entry name" value="PurM-like C-terminal domain"/>
    <property type="match status" value="1"/>
</dbReference>
<protein>
    <recommendedName>
        <fullName evidence="5">PurM-like C-terminal domain-containing protein</fullName>
    </recommendedName>
</protein>
<evidence type="ECO:0000259" key="3">
    <source>
        <dbReference type="Pfam" id="PF02769"/>
    </source>
</evidence>
<dbReference type="InterPro" id="IPR036676">
    <property type="entry name" value="PurM-like_C_sf"/>
</dbReference>
<proteinExistence type="inferred from homology"/>
<dbReference type="InterPro" id="IPR011854">
    <property type="entry name" value="HypE"/>
</dbReference>
<accession>X1HM02</accession>
<feature type="domain" description="PurM-like C-terminal" evidence="3">
    <location>
        <begin position="147"/>
        <end position="253"/>
    </location>
</feature>
<evidence type="ECO:0000259" key="2">
    <source>
        <dbReference type="Pfam" id="PF00586"/>
    </source>
</evidence>
<comment type="caution">
    <text evidence="4">The sequence shown here is derived from an EMBL/GenBank/DDBJ whole genome shotgun (WGS) entry which is preliminary data.</text>
</comment>
<dbReference type="InterPro" id="IPR016188">
    <property type="entry name" value="PurM-like_N"/>
</dbReference>
<dbReference type="SUPFAM" id="SSF56042">
    <property type="entry name" value="PurM C-terminal domain-like"/>
    <property type="match status" value="1"/>
</dbReference>
<name>X1HM02_9ZZZZ</name>
<dbReference type="GO" id="GO:0051604">
    <property type="term" value="P:protein maturation"/>
    <property type="evidence" value="ECO:0007669"/>
    <property type="project" value="TreeGrafter"/>
</dbReference>
<dbReference type="Gene3D" id="3.30.1330.10">
    <property type="entry name" value="PurM-like, N-terminal domain"/>
    <property type="match status" value="1"/>
</dbReference>
<evidence type="ECO:0000256" key="1">
    <source>
        <dbReference type="ARBA" id="ARBA00006243"/>
    </source>
</evidence>
<feature type="non-terminal residue" evidence="4">
    <location>
        <position position="1"/>
    </location>
</feature>
<evidence type="ECO:0000313" key="4">
    <source>
        <dbReference type="EMBL" id="GAH58065.1"/>
    </source>
</evidence>
<feature type="domain" description="PurM-like N-terminal" evidence="2">
    <location>
        <begin position="9"/>
        <end position="87"/>
    </location>
</feature>
<organism evidence="4">
    <name type="scientific">marine sediment metagenome</name>
    <dbReference type="NCBI Taxonomy" id="412755"/>
    <lineage>
        <taxon>unclassified sequences</taxon>
        <taxon>metagenomes</taxon>
        <taxon>ecological metagenomes</taxon>
    </lineage>
</organism>
<dbReference type="Pfam" id="PF00586">
    <property type="entry name" value="AIRS"/>
    <property type="match status" value="1"/>
</dbReference>
<dbReference type="Pfam" id="PF02769">
    <property type="entry name" value="AIRS_C"/>
    <property type="match status" value="1"/>
</dbReference>